<dbReference type="Proteomes" id="UP000786183">
    <property type="component" value="Unassembled WGS sequence"/>
</dbReference>
<evidence type="ECO:0000313" key="3">
    <source>
        <dbReference type="Proteomes" id="UP000786183"/>
    </source>
</evidence>
<feature type="transmembrane region" description="Helical" evidence="1">
    <location>
        <begin position="160"/>
        <end position="179"/>
    </location>
</feature>
<sequence>MLSHHFVYSFLFSFIFSIFFKTYKSKLIIMIFFLVFFNIKLFFNFSLSINDFLLSFLGNMSLFSLLNLIILTFCKKFYVKKEIFFIFLINLLFFFAFLNLIPINIYYQSTINSLLIINTLIVFTYFVSKKIAILYLFCFVCYAFSPREIIFNFFFDANSLIIFFAASICVIICCIINKIKTYFSQNNY</sequence>
<dbReference type="RefSeq" id="WP_172233611.1">
    <property type="nucleotide sequence ID" value="NZ_CP035946.1"/>
</dbReference>
<name>A0ABS7WRX5_9BACT</name>
<feature type="transmembrane region" description="Helical" evidence="1">
    <location>
        <begin position="28"/>
        <end position="46"/>
    </location>
</feature>
<accession>A0ABS7WRX5</accession>
<comment type="caution">
    <text evidence="2">The sequence shown here is derived from an EMBL/GenBank/DDBJ whole genome shotgun (WGS) entry which is preliminary data.</text>
</comment>
<feature type="transmembrane region" description="Helical" evidence="1">
    <location>
        <begin position="6"/>
        <end position="23"/>
    </location>
</feature>
<evidence type="ECO:0000313" key="2">
    <source>
        <dbReference type="EMBL" id="MBZ7987505.1"/>
    </source>
</evidence>
<evidence type="ECO:0000256" key="1">
    <source>
        <dbReference type="SAM" id="Phobius"/>
    </source>
</evidence>
<keyword evidence="1" id="KW-1133">Transmembrane helix</keyword>
<feature type="transmembrane region" description="Helical" evidence="1">
    <location>
        <begin position="52"/>
        <end position="71"/>
    </location>
</feature>
<feature type="transmembrane region" description="Helical" evidence="1">
    <location>
        <begin position="83"/>
        <end position="103"/>
    </location>
</feature>
<dbReference type="EMBL" id="JACGBB010000009">
    <property type="protein sequence ID" value="MBZ7987505.1"/>
    <property type="molecule type" value="Genomic_DNA"/>
</dbReference>
<proteinExistence type="predicted"/>
<reference evidence="2 3" key="1">
    <citation type="submission" date="2020-07" db="EMBL/GenBank/DDBJ databases">
        <title>Transfer of Campylobacter canadensis to the novel genus Avispirillum gen. nov., that also includes two novel species recovered from migratory waterfowl: Avispirillum anseris sp. nov. and Avispirillum brantae sp. nov.</title>
        <authorList>
            <person name="Miller W.G."/>
            <person name="Chapman M.H."/>
            <person name="Yee E."/>
            <person name="Inglis G.D."/>
        </authorList>
    </citation>
    <scope>NUCLEOTIDE SEQUENCE [LARGE SCALE GENOMIC DNA]</scope>
    <source>
        <strain evidence="2 3">L283</strain>
    </source>
</reference>
<keyword evidence="1" id="KW-0472">Membrane</keyword>
<evidence type="ECO:0008006" key="4">
    <source>
        <dbReference type="Google" id="ProtNLM"/>
    </source>
</evidence>
<organism evidence="2 3">
    <name type="scientific">Campylobacter canadensis</name>
    <dbReference type="NCBI Taxonomy" id="449520"/>
    <lineage>
        <taxon>Bacteria</taxon>
        <taxon>Pseudomonadati</taxon>
        <taxon>Campylobacterota</taxon>
        <taxon>Epsilonproteobacteria</taxon>
        <taxon>Campylobacterales</taxon>
        <taxon>Campylobacteraceae</taxon>
        <taxon>Campylobacter</taxon>
    </lineage>
</organism>
<feature type="transmembrane region" description="Helical" evidence="1">
    <location>
        <begin position="134"/>
        <end position="154"/>
    </location>
</feature>
<feature type="transmembrane region" description="Helical" evidence="1">
    <location>
        <begin position="109"/>
        <end position="127"/>
    </location>
</feature>
<gene>
    <name evidence="2" type="ORF">AVCANL283_05240</name>
</gene>
<keyword evidence="1" id="KW-0812">Transmembrane</keyword>
<keyword evidence="3" id="KW-1185">Reference proteome</keyword>
<protein>
    <recommendedName>
        <fullName evidence="4">ComEC/Rec2 family competence protein</fullName>
    </recommendedName>
</protein>